<dbReference type="SUPFAM" id="SSF75217">
    <property type="entry name" value="alpha/beta knot"/>
    <property type="match status" value="1"/>
</dbReference>
<evidence type="ECO:0000313" key="15">
    <source>
        <dbReference type="EMBL" id="EEA84296.1"/>
    </source>
</evidence>
<dbReference type="SUPFAM" id="SSF88697">
    <property type="entry name" value="PUA domain-like"/>
    <property type="match status" value="1"/>
</dbReference>
<dbReference type="GO" id="GO:0070042">
    <property type="term" value="F:rRNA (uridine-N3-)-methyltransferase activity"/>
    <property type="evidence" value="ECO:0007669"/>
    <property type="project" value="TreeGrafter"/>
</dbReference>
<comment type="similarity">
    <text evidence="2 12">Belongs to the RNA methyltransferase RsmE family.</text>
</comment>
<dbReference type="Proteomes" id="UP000003178">
    <property type="component" value="Unassembled WGS sequence"/>
</dbReference>
<comment type="catalytic activity">
    <reaction evidence="11 12">
        <text>uridine(1498) in 16S rRNA + S-adenosyl-L-methionine = N(3)-methyluridine(1498) in 16S rRNA + S-adenosyl-L-homocysteine + H(+)</text>
        <dbReference type="Rhea" id="RHEA:42920"/>
        <dbReference type="Rhea" id="RHEA-COMP:10283"/>
        <dbReference type="Rhea" id="RHEA-COMP:10284"/>
        <dbReference type="ChEBI" id="CHEBI:15378"/>
        <dbReference type="ChEBI" id="CHEBI:57856"/>
        <dbReference type="ChEBI" id="CHEBI:59789"/>
        <dbReference type="ChEBI" id="CHEBI:65315"/>
        <dbReference type="ChEBI" id="CHEBI:74502"/>
        <dbReference type="EC" id="2.1.1.193"/>
    </reaction>
</comment>
<evidence type="ECO:0000256" key="2">
    <source>
        <dbReference type="ARBA" id="ARBA00005528"/>
    </source>
</evidence>
<accession>B6G1P3</accession>
<evidence type="ECO:0000256" key="11">
    <source>
        <dbReference type="ARBA" id="ARBA00047944"/>
    </source>
</evidence>
<dbReference type="Gene3D" id="2.40.240.20">
    <property type="entry name" value="Hypothetical PUA domain-like, domain 1"/>
    <property type="match status" value="1"/>
</dbReference>
<dbReference type="GO" id="GO:0070475">
    <property type="term" value="P:rRNA base methylation"/>
    <property type="evidence" value="ECO:0007669"/>
    <property type="project" value="TreeGrafter"/>
</dbReference>
<evidence type="ECO:0000256" key="10">
    <source>
        <dbReference type="ARBA" id="ARBA00025699"/>
    </source>
</evidence>
<dbReference type="GO" id="GO:0005737">
    <property type="term" value="C:cytoplasm"/>
    <property type="evidence" value="ECO:0007669"/>
    <property type="project" value="UniProtKB-SubCell"/>
</dbReference>
<reference evidence="15 16" key="1">
    <citation type="submission" date="2008-09" db="EMBL/GenBank/DDBJ databases">
        <authorList>
            <person name="Fulton L."/>
            <person name="Clifton S."/>
            <person name="Fulton B."/>
            <person name="Xu J."/>
            <person name="Minx P."/>
            <person name="Pepin K.H."/>
            <person name="Johnson M."/>
            <person name="Thiruvilangam P."/>
            <person name="Bhonagiri V."/>
            <person name="Nash W.E."/>
            <person name="Mardis E.R."/>
            <person name="Wilson R.K."/>
        </authorList>
    </citation>
    <scope>NUCLEOTIDE SEQUENCE [LARGE SCALE GENOMIC DNA]</scope>
    <source>
        <strain evidence="15 16">DSM 13275</strain>
    </source>
</reference>
<dbReference type="InterPro" id="IPR015947">
    <property type="entry name" value="PUA-like_sf"/>
</dbReference>
<dbReference type="HOGENOM" id="CLU_067442_3_0_9"/>
<dbReference type="NCBIfam" id="NF008692">
    <property type="entry name" value="PRK11713.1-5"/>
    <property type="match status" value="1"/>
</dbReference>
<sequence>MDWTWTMDRFFVDKNNINLEENTCIIEGEDVKHITKVLRYREGEKLEICDGEDNEYVGEIKSMSKEEVCLDIIDKRDIKRESKLRVRVYQGMPKGPKMEYILQKLTEVGTDEIILVDTKRSVAKVDGKKEDKKLERWERIIYEAAKQSKRGKIPTLKGVLSFKEALEDMKRNDYNICPYEDERNIPLVKEIRGLDIESIGIFIGPEGGIADEEIDALKENGAKVVTLGPRILRTETASTVASALVQYELGDLGGEI</sequence>
<keyword evidence="6 12" id="KW-0698">rRNA processing</keyword>
<evidence type="ECO:0000256" key="5">
    <source>
        <dbReference type="ARBA" id="ARBA00022490"/>
    </source>
</evidence>
<protein>
    <recommendedName>
        <fullName evidence="4 12">Ribosomal RNA small subunit methyltransferase E</fullName>
        <ecNumber evidence="3 12">2.1.1.193</ecNumber>
    </recommendedName>
</protein>
<evidence type="ECO:0000256" key="4">
    <source>
        <dbReference type="ARBA" id="ARBA00013673"/>
    </source>
</evidence>
<evidence type="ECO:0000259" key="14">
    <source>
        <dbReference type="Pfam" id="PF20260"/>
    </source>
</evidence>
<dbReference type="STRING" id="500633.CLOHIR_02050"/>
<feature type="domain" description="Ribosomal RNA small subunit methyltransferase E methyltransferase" evidence="13">
    <location>
        <begin position="81"/>
        <end position="246"/>
    </location>
</feature>
<evidence type="ECO:0000313" key="16">
    <source>
        <dbReference type="Proteomes" id="UP000003178"/>
    </source>
</evidence>
<dbReference type="InterPro" id="IPR046887">
    <property type="entry name" value="RsmE_PUA-like"/>
</dbReference>
<dbReference type="PANTHER" id="PTHR30027">
    <property type="entry name" value="RIBOSOMAL RNA SMALL SUBUNIT METHYLTRANSFERASE E"/>
    <property type="match status" value="1"/>
</dbReference>
<keyword evidence="7 12" id="KW-0489">Methyltransferase</keyword>
<dbReference type="InterPro" id="IPR006700">
    <property type="entry name" value="RsmE"/>
</dbReference>
<dbReference type="InterPro" id="IPR046886">
    <property type="entry name" value="RsmE_MTase_dom"/>
</dbReference>
<comment type="function">
    <text evidence="10 12">Specifically methylates the N3 position of the uracil ring of uridine 1498 (m3U1498) in 16S rRNA. Acts on the fully assembled 30S ribosomal subunit.</text>
</comment>
<dbReference type="CDD" id="cd18084">
    <property type="entry name" value="RsmE-like"/>
    <property type="match status" value="1"/>
</dbReference>
<evidence type="ECO:0000256" key="1">
    <source>
        <dbReference type="ARBA" id="ARBA00004496"/>
    </source>
</evidence>
<comment type="caution">
    <text evidence="15">The sequence shown here is derived from an EMBL/GenBank/DDBJ whole genome shotgun (WGS) entry which is preliminary data.</text>
</comment>
<dbReference type="NCBIfam" id="TIGR00046">
    <property type="entry name" value="RsmE family RNA methyltransferase"/>
    <property type="match status" value="1"/>
</dbReference>
<dbReference type="InterPro" id="IPR029028">
    <property type="entry name" value="Alpha/beta_knot_MTases"/>
</dbReference>
<evidence type="ECO:0000256" key="9">
    <source>
        <dbReference type="ARBA" id="ARBA00022691"/>
    </source>
</evidence>
<keyword evidence="16" id="KW-1185">Reference proteome</keyword>
<comment type="subcellular location">
    <subcellularLocation>
        <location evidence="1 12">Cytoplasm</location>
    </subcellularLocation>
</comment>
<reference evidence="15 16" key="2">
    <citation type="submission" date="2008-10" db="EMBL/GenBank/DDBJ databases">
        <title>Draft genome sequence of Clostridium hiranonis (DSM 13275).</title>
        <authorList>
            <person name="Sudarsanam P."/>
            <person name="Ley R."/>
            <person name="Guruge J."/>
            <person name="Turnbaugh P.J."/>
            <person name="Mahowald M."/>
            <person name="Liep D."/>
            <person name="Gordon J."/>
        </authorList>
    </citation>
    <scope>NUCLEOTIDE SEQUENCE [LARGE SCALE GENOMIC DNA]</scope>
    <source>
        <strain evidence="15 16">DSM 13275</strain>
    </source>
</reference>
<organism evidence="15 16">
    <name type="scientific">Peptacetobacter hiranonis (strain DSM 13275 / JCM 10541 / KCTC 15199 / TO-931)</name>
    <name type="common">Clostridium hiranonis</name>
    <dbReference type="NCBI Taxonomy" id="500633"/>
    <lineage>
        <taxon>Bacteria</taxon>
        <taxon>Bacillati</taxon>
        <taxon>Bacillota</taxon>
        <taxon>Clostridia</taxon>
        <taxon>Peptostreptococcales</taxon>
        <taxon>Peptostreptococcaceae</taxon>
        <taxon>Peptacetobacter</taxon>
    </lineage>
</organism>
<dbReference type="EC" id="2.1.1.193" evidence="3 12"/>
<evidence type="ECO:0000256" key="7">
    <source>
        <dbReference type="ARBA" id="ARBA00022603"/>
    </source>
</evidence>
<name>B6G1P3_PEPHT</name>
<dbReference type="Pfam" id="PF04452">
    <property type="entry name" value="Methyltrans_RNA"/>
    <property type="match status" value="1"/>
</dbReference>
<proteinExistence type="inferred from homology"/>
<dbReference type="Gene3D" id="3.40.1280.10">
    <property type="match status" value="1"/>
</dbReference>
<keyword evidence="8 12" id="KW-0808">Transferase</keyword>
<keyword evidence="5 12" id="KW-0963">Cytoplasm</keyword>
<evidence type="ECO:0000256" key="6">
    <source>
        <dbReference type="ARBA" id="ARBA00022552"/>
    </source>
</evidence>
<evidence type="ECO:0000256" key="12">
    <source>
        <dbReference type="PIRNR" id="PIRNR015601"/>
    </source>
</evidence>
<evidence type="ECO:0000259" key="13">
    <source>
        <dbReference type="Pfam" id="PF04452"/>
    </source>
</evidence>
<dbReference type="PIRSF" id="PIRSF015601">
    <property type="entry name" value="MTase_slr0722"/>
    <property type="match status" value="1"/>
</dbReference>
<dbReference type="InterPro" id="IPR029026">
    <property type="entry name" value="tRNA_m1G_MTases_N"/>
</dbReference>
<gene>
    <name evidence="15" type="ORF">CLOHIR_02050</name>
</gene>
<keyword evidence="9 12" id="KW-0949">S-adenosyl-L-methionine</keyword>
<dbReference type="Pfam" id="PF20260">
    <property type="entry name" value="PUA_4"/>
    <property type="match status" value="1"/>
</dbReference>
<dbReference type="PANTHER" id="PTHR30027:SF3">
    <property type="entry name" value="16S RRNA (URACIL(1498)-N(3))-METHYLTRANSFERASE"/>
    <property type="match status" value="1"/>
</dbReference>
<dbReference type="AlphaFoldDB" id="B6G1P3"/>
<evidence type="ECO:0000256" key="3">
    <source>
        <dbReference type="ARBA" id="ARBA00012328"/>
    </source>
</evidence>
<evidence type="ECO:0000256" key="8">
    <source>
        <dbReference type="ARBA" id="ARBA00022679"/>
    </source>
</evidence>
<dbReference type="EMBL" id="ABWP01000076">
    <property type="protein sequence ID" value="EEA84296.1"/>
    <property type="molecule type" value="Genomic_DNA"/>
</dbReference>
<feature type="domain" description="Ribosomal RNA small subunit methyltransferase E PUA-like" evidence="14">
    <location>
        <begin position="26"/>
        <end position="72"/>
    </location>
</feature>
<dbReference type="eggNOG" id="COG1385">
    <property type="taxonomic scope" value="Bacteria"/>
</dbReference>